<evidence type="ECO:0000313" key="2">
    <source>
        <dbReference type="EMBL" id="NGZ86370.1"/>
    </source>
</evidence>
<dbReference type="SUPFAM" id="SSF52317">
    <property type="entry name" value="Class I glutamine amidotransferase-like"/>
    <property type="match status" value="1"/>
</dbReference>
<reference evidence="3" key="1">
    <citation type="submission" date="2023-07" db="EMBL/GenBank/DDBJ databases">
        <title>Duganella aceri sp. nov., isolated from tree sap.</title>
        <authorList>
            <person name="Kim I.S."/>
        </authorList>
    </citation>
    <scope>NUCLEOTIDE SEQUENCE [LARGE SCALE GENOMIC DNA]</scope>
    <source>
        <strain evidence="3">SAP-35</strain>
    </source>
</reference>
<comment type="caution">
    <text evidence="2">The sequence shown here is derived from an EMBL/GenBank/DDBJ whole genome shotgun (WGS) entry which is preliminary data.</text>
</comment>
<dbReference type="EMBL" id="JAADJT010000008">
    <property type="protein sequence ID" value="NGZ86370.1"/>
    <property type="molecule type" value="Genomic_DNA"/>
</dbReference>
<feature type="domain" description="Glutamine amidotransferase" evidence="1">
    <location>
        <begin position="47"/>
        <end position="186"/>
    </location>
</feature>
<evidence type="ECO:0000313" key="3">
    <source>
        <dbReference type="Proteomes" id="UP000666369"/>
    </source>
</evidence>
<dbReference type="InterPro" id="IPR029062">
    <property type="entry name" value="Class_I_gatase-like"/>
</dbReference>
<dbReference type="PANTHER" id="PTHR42695">
    <property type="entry name" value="GLUTAMINE AMIDOTRANSFERASE YLR126C-RELATED"/>
    <property type="match status" value="1"/>
</dbReference>
<dbReference type="PROSITE" id="PS51273">
    <property type="entry name" value="GATASE_TYPE_1"/>
    <property type="match status" value="1"/>
</dbReference>
<dbReference type="Gene3D" id="3.40.50.880">
    <property type="match status" value="1"/>
</dbReference>
<dbReference type="NCBIfam" id="NF005458">
    <property type="entry name" value="PRK07053.1"/>
    <property type="match status" value="1"/>
</dbReference>
<dbReference type="PANTHER" id="PTHR42695:SF5">
    <property type="entry name" value="GLUTAMINE AMIDOTRANSFERASE YLR126C-RELATED"/>
    <property type="match status" value="1"/>
</dbReference>
<dbReference type="InterPro" id="IPR017926">
    <property type="entry name" value="GATASE"/>
</dbReference>
<dbReference type="Proteomes" id="UP000666369">
    <property type="component" value="Unassembled WGS sequence"/>
</dbReference>
<organism evidence="2 3">
    <name type="scientific">Duganella aceris</name>
    <dbReference type="NCBI Taxonomy" id="2703883"/>
    <lineage>
        <taxon>Bacteria</taxon>
        <taxon>Pseudomonadati</taxon>
        <taxon>Pseudomonadota</taxon>
        <taxon>Betaproteobacteria</taxon>
        <taxon>Burkholderiales</taxon>
        <taxon>Oxalobacteraceae</taxon>
        <taxon>Telluria group</taxon>
        <taxon>Duganella</taxon>
    </lineage>
</organism>
<gene>
    <name evidence="2" type="ORF">GW587_19180</name>
</gene>
<dbReference type="InterPro" id="IPR044992">
    <property type="entry name" value="ChyE-like"/>
</dbReference>
<accession>A0ABX0FPJ2</accession>
<protein>
    <submittedName>
        <fullName evidence="2">Glutamine amidotransferase</fullName>
    </submittedName>
</protein>
<dbReference type="RefSeq" id="WP_166106145.1">
    <property type="nucleotide sequence ID" value="NZ_JAADJT010000008.1"/>
</dbReference>
<name>A0ABX0FPJ2_9BURK</name>
<keyword evidence="2" id="KW-0315">Glutamine amidotransferase</keyword>
<proteinExistence type="predicted"/>
<dbReference type="Pfam" id="PF00117">
    <property type="entry name" value="GATase"/>
    <property type="match status" value="1"/>
</dbReference>
<sequence>MSRTAKKIAVAIRHVMFEDVGSFAAPLAAAGYGLRYLEAGVDDLAPAAEADLLIVLGGPVGVNDVRHYPCLADEIALLRKRLFADRPTLGLCLGAQLMARALDASVHSGIREIGWEPLRLTATGAASPLRHLAPDLTSMLHWHGDTFDLPYGAELLASTPACRHQAYAIGKHGLAFQCHPEFDPARLEQWLIGHAVELVHAGAHLEDLRAGTRRHGEQLARQGALMLREWLKGLA</sequence>
<evidence type="ECO:0000259" key="1">
    <source>
        <dbReference type="Pfam" id="PF00117"/>
    </source>
</evidence>
<keyword evidence="3" id="KW-1185">Reference proteome</keyword>
<dbReference type="CDD" id="cd01741">
    <property type="entry name" value="GATase1_1"/>
    <property type="match status" value="1"/>
</dbReference>